<evidence type="ECO:0000256" key="1">
    <source>
        <dbReference type="ARBA" id="ARBA00023125"/>
    </source>
</evidence>
<dbReference type="SUPFAM" id="SSF47413">
    <property type="entry name" value="lambda repressor-like DNA-binding domains"/>
    <property type="match status" value="1"/>
</dbReference>
<reference evidence="3" key="2">
    <citation type="submission" date="2023-08" db="EMBL/GenBank/DDBJ databases">
        <title>Lactobacillus from the Female Urinary Tract.</title>
        <authorList>
            <person name="Stegman N."/>
            <person name="Jackson B."/>
            <person name="Steiling M."/>
            <person name="Sedano C."/>
            <person name="Wolfe A."/>
            <person name="Putonti C."/>
        </authorList>
    </citation>
    <scope>NUCLEOTIDE SEQUENCE</scope>
    <source>
        <strain evidence="3">UMB5661</strain>
    </source>
</reference>
<keyword evidence="1" id="KW-0238">DNA-binding</keyword>
<evidence type="ECO:0000259" key="2">
    <source>
        <dbReference type="PROSITE" id="PS50943"/>
    </source>
</evidence>
<dbReference type="PANTHER" id="PTHR46558">
    <property type="entry name" value="TRACRIPTIONAL REGULATORY PROTEIN-RELATED-RELATED"/>
    <property type="match status" value="1"/>
</dbReference>
<sequence length="277" mass="32946">MKNRILELRRKNKISQSDVAKALNITRQAVSLYERGEHEPKLETWIKLASFFGVPVTYIQGIEPDYLVISDNTKWTILDVLNSNYFDGLDVDNPRSNEQFSMLSNKVNKLIECMRLKKYPIDFYSSKMIDDLEFELIETVEEYWENNFSFLFQDSRLIRSANKYLEVRGFCRKLDKNDKYYTRYSRQYNRFKEWIPSLIIDDINKYLQENYASDAGKKAFKLIEKKLNAEYSNFVTNILTAKTSNDIEKIFFTYEDNLDSLNLDIKKKKIFDDIKDS</sequence>
<reference evidence="4 5" key="1">
    <citation type="submission" date="2016-10" db="EMBL/GenBank/DDBJ databases">
        <title>WGS of isloates from the oral cavity of healthy individuals.</title>
        <authorList>
            <person name="Sharma S."/>
            <person name="Pal V.K."/>
            <person name="Patil P.B."/>
            <person name="Korpole S."/>
            <person name="Grover V."/>
        </authorList>
    </citation>
    <scope>NUCLEOTIDE SEQUENCE [LARGE SCALE GENOMIC DNA]</scope>
    <source>
        <strain evidence="4 5">DISK12</strain>
    </source>
</reference>
<evidence type="ECO:0000313" key="4">
    <source>
        <dbReference type="EMBL" id="PJZ10783.1"/>
    </source>
</evidence>
<dbReference type="PROSITE" id="PS50943">
    <property type="entry name" value="HTH_CROC1"/>
    <property type="match status" value="1"/>
</dbReference>
<dbReference type="EMBL" id="MKXG01000400">
    <property type="protein sequence ID" value="PJZ10783.1"/>
    <property type="molecule type" value="Genomic_DNA"/>
</dbReference>
<dbReference type="InterPro" id="IPR010982">
    <property type="entry name" value="Lambda_DNA-bd_dom_sf"/>
</dbReference>
<name>A0A2M9WKI0_9LACO</name>
<dbReference type="InterPro" id="IPR001387">
    <property type="entry name" value="Cro/C1-type_HTH"/>
</dbReference>
<organism evidence="4 5">
    <name type="scientific">Lactobacillus crispatus</name>
    <dbReference type="NCBI Taxonomy" id="47770"/>
    <lineage>
        <taxon>Bacteria</taxon>
        <taxon>Bacillati</taxon>
        <taxon>Bacillota</taxon>
        <taxon>Bacilli</taxon>
        <taxon>Lactobacillales</taxon>
        <taxon>Lactobacillaceae</taxon>
        <taxon>Lactobacillus</taxon>
    </lineage>
</organism>
<accession>A0A2M9WKI0</accession>
<protein>
    <submittedName>
        <fullName evidence="3">Helix-turn-helix transcriptional regulator</fullName>
    </submittedName>
</protein>
<gene>
    <name evidence="4" type="ORF">BHU41_02170</name>
    <name evidence="3" type="ORF">RON39_10405</name>
</gene>
<dbReference type="AlphaFoldDB" id="A0A2M9WKI0"/>
<dbReference type="RefSeq" id="WP_100733246.1">
    <property type="nucleotide sequence ID" value="NZ_JAVTXG010000080.1"/>
</dbReference>
<dbReference type="CDD" id="cd00093">
    <property type="entry name" value="HTH_XRE"/>
    <property type="match status" value="1"/>
</dbReference>
<evidence type="ECO:0000313" key="3">
    <source>
        <dbReference type="EMBL" id="MDT9610511.1"/>
    </source>
</evidence>
<dbReference type="PANTHER" id="PTHR46558:SF4">
    <property type="entry name" value="DNA-BIDING PHAGE PROTEIN"/>
    <property type="match status" value="1"/>
</dbReference>
<dbReference type="Proteomes" id="UP001253287">
    <property type="component" value="Unassembled WGS sequence"/>
</dbReference>
<dbReference type="Proteomes" id="UP000231914">
    <property type="component" value="Unassembled WGS sequence"/>
</dbReference>
<dbReference type="Gene3D" id="1.10.260.40">
    <property type="entry name" value="lambda repressor-like DNA-binding domains"/>
    <property type="match status" value="1"/>
</dbReference>
<dbReference type="Pfam" id="PF01381">
    <property type="entry name" value="HTH_3"/>
    <property type="match status" value="1"/>
</dbReference>
<comment type="caution">
    <text evidence="4">The sequence shown here is derived from an EMBL/GenBank/DDBJ whole genome shotgun (WGS) entry which is preliminary data.</text>
</comment>
<proteinExistence type="predicted"/>
<dbReference type="SMART" id="SM00530">
    <property type="entry name" value="HTH_XRE"/>
    <property type="match status" value="1"/>
</dbReference>
<dbReference type="GO" id="GO:0003677">
    <property type="term" value="F:DNA binding"/>
    <property type="evidence" value="ECO:0007669"/>
    <property type="project" value="UniProtKB-KW"/>
</dbReference>
<dbReference type="EMBL" id="JAVTXN010000081">
    <property type="protein sequence ID" value="MDT9610511.1"/>
    <property type="molecule type" value="Genomic_DNA"/>
</dbReference>
<feature type="domain" description="HTH cro/C1-type" evidence="2">
    <location>
        <begin position="5"/>
        <end position="59"/>
    </location>
</feature>
<evidence type="ECO:0000313" key="5">
    <source>
        <dbReference type="Proteomes" id="UP000231914"/>
    </source>
</evidence>